<gene>
    <name evidence="2" type="ORF">GOBAR_AA04692</name>
</gene>
<sequence length="325" mass="36804">MSVEEEYYINLHVGGYEIDTAIFVDDELMLAVACFQFGGNGNEDGEGGEVIEKGGEVVEGLGRESDDVAVSEGRESDGGGEEGVRDKSGSNSEDKNAYLMKVMYLSNGDDDEEFQEARQKVKKVEGKTSGKNKETILDETESESSKEQFEPKVPEEIDGEGLNDSVGREEDGNETEYFESDDHRSILGSEDDDNTDVCRRRSRFPTYNPNSASPHFYIEMLFKDATIGDHQKMKLMEIQRRVASEMHVNVNMIRCRRAKKMVKDKLTGNFVQEFAMLWDYVDELRLKNPGIVKSTTEKEWEQNKEDLYKLDEGVAKELFSKNLKA</sequence>
<evidence type="ECO:0000313" key="2">
    <source>
        <dbReference type="EMBL" id="PPS15880.1"/>
    </source>
</evidence>
<feature type="compositionally biased region" description="Basic and acidic residues" evidence="1">
    <location>
        <begin position="116"/>
        <end position="136"/>
    </location>
</feature>
<proteinExistence type="predicted"/>
<name>A0A2P5YJV1_GOSBA</name>
<evidence type="ECO:0000256" key="1">
    <source>
        <dbReference type="SAM" id="MobiDB-lite"/>
    </source>
</evidence>
<dbReference type="Proteomes" id="UP000239757">
    <property type="component" value="Unassembled WGS sequence"/>
</dbReference>
<feature type="region of interest" description="Disordered" evidence="1">
    <location>
        <begin position="116"/>
        <end position="194"/>
    </location>
</feature>
<organism evidence="2 3">
    <name type="scientific">Gossypium barbadense</name>
    <name type="common">Sea Island cotton</name>
    <name type="synonym">Hibiscus barbadensis</name>
    <dbReference type="NCBI Taxonomy" id="3634"/>
    <lineage>
        <taxon>Eukaryota</taxon>
        <taxon>Viridiplantae</taxon>
        <taxon>Streptophyta</taxon>
        <taxon>Embryophyta</taxon>
        <taxon>Tracheophyta</taxon>
        <taxon>Spermatophyta</taxon>
        <taxon>Magnoliopsida</taxon>
        <taxon>eudicotyledons</taxon>
        <taxon>Gunneridae</taxon>
        <taxon>Pentapetalae</taxon>
        <taxon>rosids</taxon>
        <taxon>malvids</taxon>
        <taxon>Malvales</taxon>
        <taxon>Malvaceae</taxon>
        <taxon>Malvoideae</taxon>
        <taxon>Gossypium</taxon>
    </lineage>
</organism>
<feature type="region of interest" description="Disordered" evidence="1">
    <location>
        <begin position="60"/>
        <end position="95"/>
    </location>
</feature>
<protein>
    <submittedName>
        <fullName evidence="2">Uncharacterized protein</fullName>
    </submittedName>
</protein>
<reference evidence="2 3" key="1">
    <citation type="submission" date="2015-01" db="EMBL/GenBank/DDBJ databases">
        <title>Genome of allotetraploid Gossypium barbadense reveals genomic plasticity and fiber elongation in cotton evolution.</title>
        <authorList>
            <person name="Chen X."/>
            <person name="Liu X."/>
            <person name="Zhao B."/>
            <person name="Zheng H."/>
            <person name="Hu Y."/>
            <person name="Lu G."/>
            <person name="Yang C."/>
            <person name="Chen J."/>
            <person name="Shan C."/>
            <person name="Zhang L."/>
            <person name="Zhou Y."/>
            <person name="Wang L."/>
            <person name="Guo W."/>
            <person name="Bai Y."/>
            <person name="Ruan J."/>
            <person name="Shangguan X."/>
            <person name="Mao Y."/>
            <person name="Jiang J."/>
            <person name="Zhu Y."/>
            <person name="Lei J."/>
            <person name="Kang H."/>
            <person name="Chen S."/>
            <person name="He X."/>
            <person name="Wang R."/>
            <person name="Wang Y."/>
            <person name="Chen J."/>
            <person name="Wang L."/>
            <person name="Yu S."/>
            <person name="Wang B."/>
            <person name="Wei J."/>
            <person name="Song S."/>
            <person name="Lu X."/>
            <person name="Gao Z."/>
            <person name="Gu W."/>
            <person name="Deng X."/>
            <person name="Ma D."/>
            <person name="Wang S."/>
            <person name="Liang W."/>
            <person name="Fang L."/>
            <person name="Cai C."/>
            <person name="Zhu X."/>
            <person name="Zhou B."/>
            <person name="Zhang Y."/>
            <person name="Chen Z."/>
            <person name="Xu S."/>
            <person name="Zhu R."/>
            <person name="Wang S."/>
            <person name="Zhang T."/>
            <person name="Zhao G."/>
        </authorList>
    </citation>
    <scope>NUCLEOTIDE SEQUENCE [LARGE SCALE GENOMIC DNA]</scope>
    <source>
        <strain evidence="3">cv. Xinhai21</strain>
        <tissue evidence="2">Leaf</tissue>
    </source>
</reference>
<feature type="compositionally biased region" description="Basic and acidic residues" evidence="1">
    <location>
        <begin position="143"/>
        <end position="155"/>
    </location>
</feature>
<dbReference type="AlphaFoldDB" id="A0A2P5YJV1"/>
<dbReference type="OrthoDB" id="1002194at2759"/>
<evidence type="ECO:0000313" key="3">
    <source>
        <dbReference type="Proteomes" id="UP000239757"/>
    </source>
</evidence>
<accession>A0A2P5YJV1</accession>
<dbReference type="EMBL" id="KZ663090">
    <property type="protein sequence ID" value="PPS15880.1"/>
    <property type="molecule type" value="Genomic_DNA"/>
</dbReference>